<dbReference type="InterPro" id="IPR012337">
    <property type="entry name" value="RNaseH-like_sf"/>
</dbReference>
<dbReference type="SUPFAM" id="SSF53098">
    <property type="entry name" value="Ribonuclease H-like"/>
    <property type="match status" value="1"/>
</dbReference>
<dbReference type="Gene3D" id="2.170.260.10">
    <property type="entry name" value="paz domain"/>
    <property type="match status" value="1"/>
</dbReference>
<comment type="similarity">
    <text evidence="1">Belongs to the argonaute family.</text>
</comment>
<evidence type="ECO:0000256" key="2">
    <source>
        <dbReference type="SAM" id="MobiDB-lite"/>
    </source>
</evidence>
<evidence type="ECO:0000256" key="1">
    <source>
        <dbReference type="RuleBase" id="RU361178"/>
    </source>
</evidence>
<dbReference type="InterPro" id="IPR036085">
    <property type="entry name" value="PAZ_dom_sf"/>
</dbReference>
<dbReference type="AlphaFoldDB" id="A0A0N5BSZ7"/>
<dbReference type="InterPro" id="IPR003165">
    <property type="entry name" value="Piwi"/>
</dbReference>
<feature type="compositionally biased region" description="Low complexity" evidence="2">
    <location>
        <begin position="175"/>
        <end position="191"/>
    </location>
</feature>
<evidence type="ECO:0000313" key="5">
    <source>
        <dbReference type="Proteomes" id="UP000046392"/>
    </source>
</evidence>
<dbReference type="SMART" id="SM00950">
    <property type="entry name" value="Piwi"/>
    <property type="match status" value="1"/>
</dbReference>
<feature type="compositionally biased region" description="Polar residues" evidence="2">
    <location>
        <begin position="160"/>
        <end position="170"/>
    </location>
</feature>
<feature type="compositionally biased region" description="Polar residues" evidence="2">
    <location>
        <begin position="21"/>
        <end position="34"/>
    </location>
</feature>
<dbReference type="PROSITE" id="PS50821">
    <property type="entry name" value="PAZ"/>
    <property type="match status" value="1"/>
</dbReference>
<evidence type="ECO:0000313" key="6">
    <source>
        <dbReference type="WBParaSite" id="SPAL_0000899100.1"/>
    </source>
</evidence>
<protein>
    <submittedName>
        <fullName evidence="6">Piwi domain-containing protein</fullName>
    </submittedName>
</protein>
<keyword evidence="5" id="KW-1185">Reference proteome</keyword>
<reference evidence="6" key="1">
    <citation type="submission" date="2017-02" db="UniProtKB">
        <authorList>
            <consortium name="WormBaseParasite"/>
        </authorList>
    </citation>
    <scope>IDENTIFICATION</scope>
</reference>
<evidence type="ECO:0000259" key="3">
    <source>
        <dbReference type="PROSITE" id="PS50821"/>
    </source>
</evidence>
<dbReference type="GO" id="GO:0003723">
    <property type="term" value="F:RNA binding"/>
    <property type="evidence" value="ECO:0007669"/>
    <property type="project" value="InterPro"/>
</dbReference>
<dbReference type="STRING" id="174720.A0A0N5BSZ7"/>
<dbReference type="Proteomes" id="UP000046392">
    <property type="component" value="Unplaced"/>
</dbReference>
<dbReference type="Gene3D" id="3.40.50.2300">
    <property type="match status" value="1"/>
</dbReference>
<dbReference type="Gene3D" id="3.30.420.10">
    <property type="entry name" value="Ribonuclease H-like superfamily/Ribonuclease H"/>
    <property type="match status" value="1"/>
</dbReference>
<dbReference type="SUPFAM" id="SSF101690">
    <property type="entry name" value="PAZ domain"/>
    <property type="match status" value="1"/>
</dbReference>
<evidence type="ECO:0000259" key="4">
    <source>
        <dbReference type="PROSITE" id="PS50822"/>
    </source>
</evidence>
<feature type="domain" description="PAZ" evidence="3">
    <location>
        <begin position="443"/>
        <end position="557"/>
    </location>
</feature>
<sequence>MGNKKVIIPCGEKGSKGGYQDKSQQKPSSSNPGSILSKLIEAAKQGQPSSLKGSVKEQKQITQTSKTIPYESSEVSKQVQLALSGTSSKKQKKAQQTARSGKNKSTEVSKQGEGQSSTISDETKKITPQSTKSISGKSSIISEYITAPSSKASDKEQKSTPEITENSSYKSIVISGQSEASSSKSPAKAQETTSSITTEEDKSIVGYKGSPQKLSTIELSDYKFYRQRDQDKDKLTVGKDLSILTNVYQFKFSDNLYVDLYSIHFLNSEKKIDNKFKHSLKRDVVMKILYREIENKSDLNNFVYDDHNLLYVKSGVLEKEEYEYCVDPEARKVMYVRFEKAKHLPIVLSNTDNTTFCESKKFLSLMITQFSKFSFSQNYNKRYTGIRNKLYFRPPTAASDRLSLDFMRQIWSNLCFNILLGPQGLPLINVHQGYGLFAKSELTVIDFYCCINGTKRRNIDMNSVSMNEDQRKNLTKLLKGLNLTLEYDKSREFTIFNVVDKIPEKTFFYRSGVKISILEYFDQRYNITLKYPNLPLVQMNPEKANIFIPMELVKLSDKPQRLHQKLDIELTAKISKKRRKYPAVLFKEINTNLDAVKRDANDILRAFGANIGNQIKTVAKALPNIGMKYPADVRKRESYDKHLKNFSYGVVIVDRSVYCNKHNEYIDKIKHIIKTVTNYGCDFSKNLDPRYEIDYDSRCNLFDFLNPRLGHIDKNHRKNHLMFFIIRDNTTSYGMIKMYCEHKDFLGCHSQVLRTTTFNKINLEDPRCMITMNIAMKLNGKLGGLSKQLYYKQSNPILNDFCKKFFNEKDATIYIGADVIHPAPHDTGDYPLPSISAVVGSVDILGSKYAVSGGIHTKTVQKGKQVTETLQYFKDQVKERLISFKNSTGVVPRHIVVFRAGISKSQFKITMDYEVSSIHEACKEINEKYKPTITLLITQKHHGVRFMNPQNNPNYNVPHNTVVANGIVNPEILEFYAVLHKGPIGTARPCQVYTLYDEWNLTLNEISLLTCWMSNVCTRCPGPIGIPTPCYYADLACTRFKHHYIGRKEYLKKTQENTGVTIDIHPLLEEEQFFV</sequence>
<name>A0A0N5BSZ7_STREA</name>
<dbReference type="Pfam" id="PF02171">
    <property type="entry name" value="Piwi"/>
    <property type="match status" value="1"/>
</dbReference>
<feature type="compositionally biased region" description="Polar residues" evidence="2">
    <location>
        <begin position="106"/>
        <end position="120"/>
    </location>
</feature>
<feature type="region of interest" description="Disordered" evidence="2">
    <location>
        <begin position="1"/>
        <end position="202"/>
    </location>
</feature>
<proteinExistence type="inferred from homology"/>
<dbReference type="WBParaSite" id="SPAL_0000899100.1">
    <property type="protein sequence ID" value="SPAL_0000899100.1"/>
    <property type="gene ID" value="SPAL_0000899100"/>
</dbReference>
<dbReference type="PANTHER" id="PTHR22891">
    <property type="entry name" value="EUKARYOTIC TRANSLATION INITIATION FACTOR 2C"/>
    <property type="match status" value="1"/>
</dbReference>
<feature type="compositionally biased region" description="Polar residues" evidence="2">
    <location>
        <begin position="73"/>
        <end position="85"/>
    </location>
</feature>
<feature type="compositionally biased region" description="Low complexity" evidence="2">
    <location>
        <begin position="130"/>
        <end position="142"/>
    </location>
</feature>
<dbReference type="InterPro" id="IPR036397">
    <property type="entry name" value="RNaseH_sf"/>
</dbReference>
<dbReference type="SMART" id="SM00949">
    <property type="entry name" value="PAZ"/>
    <property type="match status" value="1"/>
</dbReference>
<organism evidence="5 6">
    <name type="scientific">Strongyloides papillosus</name>
    <name type="common">Intestinal threadworm</name>
    <dbReference type="NCBI Taxonomy" id="174720"/>
    <lineage>
        <taxon>Eukaryota</taxon>
        <taxon>Metazoa</taxon>
        <taxon>Ecdysozoa</taxon>
        <taxon>Nematoda</taxon>
        <taxon>Chromadorea</taxon>
        <taxon>Rhabditida</taxon>
        <taxon>Tylenchina</taxon>
        <taxon>Panagrolaimomorpha</taxon>
        <taxon>Strongyloidoidea</taxon>
        <taxon>Strongyloididae</taxon>
        <taxon>Strongyloides</taxon>
    </lineage>
</organism>
<dbReference type="PROSITE" id="PS50822">
    <property type="entry name" value="PIWI"/>
    <property type="match status" value="1"/>
</dbReference>
<feature type="domain" description="Piwi" evidence="4">
    <location>
        <begin position="750"/>
        <end position="1045"/>
    </location>
</feature>
<dbReference type="InterPro" id="IPR003100">
    <property type="entry name" value="PAZ_dom"/>
</dbReference>
<dbReference type="CDD" id="cd02846">
    <property type="entry name" value="PAZ_argonaute_like"/>
    <property type="match status" value="1"/>
</dbReference>
<accession>A0A0N5BSZ7</accession>
<dbReference type="Pfam" id="PF02170">
    <property type="entry name" value="PAZ"/>
    <property type="match status" value="1"/>
</dbReference>